<dbReference type="Proteomes" id="UP000270094">
    <property type="component" value="Unassembled WGS sequence"/>
</dbReference>
<dbReference type="GO" id="GO:0007606">
    <property type="term" value="P:sensory perception of chemical stimulus"/>
    <property type="evidence" value="ECO:0007669"/>
    <property type="project" value="InterPro"/>
</dbReference>
<feature type="transmembrane region" description="Helical" evidence="6">
    <location>
        <begin position="57"/>
        <end position="79"/>
    </location>
</feature>
<keyword evidence="3 6" id="KW-0812">Transmembrane</keyword>
<dbReference type="AlphaFoldDB" id="A0A3P7J189"/>
<accession>A0A3P7J189</accession>
<feature type="transmembrane region" description="Helical" evidence="6">
    <location>
        <begin position="141"/>
        <end position="162"/>
    </location>
</feature>
<evidence type="ECO:0000256" key="4">
    <source>
        <dbReference type="ARBA" id="ARBA00022989"/>
    </source>
</evidence>
<evidence type="ECO:0000256" key="6">
    <source>
        <dbReference type="SAM" id="Phobius"/>
    </source>
</evidence>
<name>A0A3P7J189_STRVU</name>
<dbReference type="PRINTS" id="PR00697">
    <property type="entry name" value="TMPROTEINSRA"/>
</dbReference>
<dbReference type="InterPro" id="IPR002184">
    <property type="entry name" value="7TM_GPCR_serpentine_rcpt_Srb"/>
</dbReference>
<sequence length="178" mass="20007">MKNDANQTPAIAAVLRTPFYRAAQIVTLSESIAAIICVVYAFAAYRKMFSLHLNIALLLYLLYISCFIHAVVYSISKIYQLYISFFTSNPCHMFLPRTFYIISHNVIVFGNTGVFNTLAAMVIERCVATVLVDTYERRFHALGFVLCSVVLIITSMELGFGYEAVAGEYLMTNSVMHP</sequence>
<evidence type="ECO:0000256" key="2">
    <source>
        <dbReference type="ARBA" id="ARBA00006860"/>
    </source>
</evidence>
<evidence type="ECO:0000256" key="1">
    <source>
        <dbReference type="ARBA" id="ARBA00004141"/>
    </source>
</evidence>
<keyword evidence="4 6" id="KW-1133">Transmembrane helix</keyword>
<evidence type="ECO:0000256" key="3">
    <source>
        <dbReference type="ARBA" id="ARBA00022692"/>
    </source>
</evidence>
<feature type="transmembrane region" description="Helical" evidence="6">
    <location>
        <begin position="25"/>
        <end position="45"/>
    </location>
</feature>
<proteinExistence type="inferred from homology"/>
<dbReference type="GO" id="GO:0004930">
    <property type="term" value="F:G protein-coupled receptor activity"/>
    <property type="evidence" value="ECO:0007669"/>
    <property type="project" value="InterPro"/>
</dbReference>
<evidence type="ECO:0000313" key="7">
    <source>
        <dbReference type="EMBL" id="VDM73379.1"/>
    </source>
</evidence>
<evidence type="ECO:0000313" key="8">
    <source>
        <dbReference type="Proteomes" id="UP000270094"/>
    </source>
</evidence>
<reference evidence="7 8" key="1">
    <citation type="submission" date="2018-11" db="EMBL/GenBank/DDBJ databases">
        <authorList>
            <consortium name="Pathogen Informatics"/>
        </authorList>
    </citation>
    <scope>NUCLEOTIDE SEQUENCE [LARGE SCALE GENOMIC DNA]</scope>
</reference>
<evidence type="ECO:0000256" key="5">
    <source>
        <dbReference type="ARBA" id="ARBA00023136"/>
    </source>
</evidence>
<dbReference type="InterPro" id="IPR000344">
    <property type="entry name" value="7TM_GPCR_serpentine_rcpt_Sra"/>
</dbReference>
<keyword evidence="8" id="KW-1185">Reference proteome</keyword>
<keyword evidence="5 6" id="KW-0472">Membrane</keyword>
<dbReference type="EMBL" id="UYYB01030274">
    <property type="protein sequence ID" value="VDM73379.1"/>
    <property type="molecule type" value="Genomic_DNA"/>
</dbReference>
<dbReference type="Pfam" id="PF02117">
    <property type="entry name" value="7TM_GPCR_Sra"/>
    <property type="match status" value="1"/>
</dbReference>
<organism evidence="7 8">
    <name type="scientific">Strongylus vulgaris</name>
    <name type="common">Blood worm</name>
    <dbReference type="NCBI Taxonomy" id="40348"/>
    <lineage>
        <taxon>Eukaryota</taxon>
        <taxon>Metazoa</taxon>
        <taxon>Ecdysozoa</taxon>
        <taxon>Nematoda</taxon>
        <taxon>Chromadorea</taxon>
        <taxon>Rhabditida</taxon>
        <taxon>Rhabditina</taxon>
        <taxon>Rhabditomorpha</taxon>
        <taxon>Strongyloidea</taxon>
        <taxon>Strongylidae</taxon>
        <taxon>Strongylus</taxon>
    </lineage>
</organism>
<feature type="transmembrane region" description="Helical" evidence="6">
    <location>
        <begin position="99"/>
        <end position="120"/>
    </location>
</feature>
<comment type="similarity">
    <text evidence="2">Belongs to the nematode receptor-like protein srb family.</text>
</comment>
<dbReference type="OrthoDB" id="5875471at2759"/>
<gene>
    <name evidence="7" type="ORF">SVUK_LOCUS8377</name>
</gene>
<protein>
    <submittedName>
        <fullName evidence="7">Uncharacterized protein</fullName>
    </submittedName>
</protein>
<feature type="non-terminal residue" evidence="7">
    <location>
        <position position="178"/>
    </location>
</feature>
<comment type="subcellular location">
    <subcellularLocation>
        <location evidence="1">Membrane</location>
        <topology evidence="1">Multi-pass membrane protein</topology>
    </subcellularLocation>
</comment>
<dbReference type="GO" id="GO:0016020">
    <property type="term" value="C:membrane"/>
    <property type="evidence" value="ECO:0007669"/>
    <property type="project" value="UniProtKB-SubCell"/>
</dbReference>
<dbReference type="PANTHER" id="PTHR31216">
    <property type="entry name" value="SERPENTINE RECEPTOR CLASS BETA-1-RELATED-RELATED"/>
    <property type="match status" value="1"/>
</dbReference>
<dbReference type="PANTHER" id="PTHR31216:SF11">
    <property type="entry name" value="SERPENTINE RECEPTOR CLASS BETA-16-RELATED"/>
    <property type="match status" value="1"/>
</dbReference>